<dbReference type="Proteomes" id="UP001464891">
    <property type="component" value="Unassembled WGS sequence"/>
</dbReference>
<organism evidence="1 2">
    <name type="scientific">Trichocoleus desertorum GB2-A4</name>
    <dbReference type="NCBI Taxonomy" id="2933944"/>
    <lineage>
        <taxon>Bacteria</taxon>
        <taxon>Bacillati</taxon>
        <taxon>Cyanobacteriota</taxon>
        <taxon>Cyanophyceae</taxon>
        <taxon>Leptolyngbyales</taxon>
        <taxon>Trichocoleusaceae</taxon>
        <taxon>Trichocoleus</taxon>
    </lineage>
</organism>
<accession>A0ABV0J4M7</accession>
<protein>
    <submittedName>
        <fullName evidence="1">Uncharacterized protein</fullName>
    </submittedName>
</protein>
<name>A0ABV0J4M7_9CYAN</name>
<sequence length="92" mass="10523">MLPLVLSHELVHPFKFWYDDELRDGMCSGKELYQLMEKFGADGRQKAFSLAVRLAEQGNQVSVTCMRAEYCVWISLRSARPQTQRTQLAVAA</sequence>
<dbReference type="RefSeq" id="WP_190434256.1">
    <property type="nucleotide sequence ID" value="NZ_JAMPKM010000002.1"/>
</dbReference>
<proteinExistence type="predicted"/>
<dbReference type="EMBL" id="JAMPKM010000002">
    <property type="protein sequence ID" value="MEP0816705.1"/>
    <property type="molecule type" value="Genomic_DNA"/>
</dbReference>
<gene>
    <name evidence="1" type="ORF">NC998_06320</name>
</gene>
<comment type="caution">
    <text evidence="1">The sequence shown here is derived from an EMBL/GenBank/DDBJ whole genome shotgun (WGS) entry which is preliminary data.</text>
</comment>
<evidence type="ECO:0000313" key="1">
    <source>
        <dbReference type="EMBL" id="MEP0816705.1"/>
    </source>
</evidence>
<reference evidence="1 2" key="1">
    <citation type="submission" date="2022-04" db="EMBL/GenBank/DDBJ databases">
        <title>Positive selection, recombination, and allopatry shape intraspecific diversity of widespread and dominant cyanobacteria.</title>
        <authorList>
            <person name="Wei J."/>
            <person name="Shu W."/>
            <person name="Hu C."/>
        </authorList>
    </citation>
    <scope>NUCLEOTIDE SEQUENCE [LARGE SCALE GENOMIC DNA]</scope>
    <source>
        <strain evidence="1 2">GB2-A4</strain>
    </source>
</reference>
<evidence type="ECO:0000313" key="2">
    <source>
        <dbReference type="Proteomes" id="UP001464891"/>
    </source>
</evidence>
<keyword evidence="2" id="KW-1185">Reference proteome</keyword>